<dbReference type="GO" id="GO:0051920">
    <property type="term" value="F:peroxiredoxin activity"/>
    <property type="evidence" value="ECO:0007669"/>
    <property type="project" value="InterPro"/>
</dbReference>
<protein>
    <submittedName>
        <fullName evidence="2">Alkylhydroperoxidase</fullName>
    </submittedName>
</protein>
<dbReference type="InterPro" id="IPR003779">
    <property type="entry name" value="CMD-like"/>
</dbReference>
<proteinExistence type="predicted"/>
<keyword evidence="3" id="KW-1185">Reference proteome</keyword>
<dbReference type="PANTHER" id="PTHR34846:SF7">
    <property type="entry name" value="BLL7811 PROTEIN"/>
    <property type="match status" value="1"/>
</dbReference>
<dbReference type="Gene3D" id="1.20.1290.10">
    <property type="entry name" value="AhpD-like"/>
    <property type="match status" value="1"/>
</dbReference>
<dbReference type="RefSeq" id="WP_055728707.1">
    <property type="nucleotide sequence ID" value="NZ_LMAR01000044.1"/>
</dbReference>
<dbReference type="EMBL" id="LMAR01000044">
    <property type="protein sequence ID" value="KQK29907.1"/>
    <property type="molecule type" value="Genomic_DNA"/>
</dbReference>
<dbReference type="Proteomes" id="UP000051562">
    <property type="component" value="Unassembled WGS sequence"/>
</dbReference>
<dbReference type="NCBIfam" id="TIGR00778">
    <property type="entry name" value="ahpD_dom"/>
    <property type="match status" value="1"/>
</dbReference>
<evidence type="ECO:0000313" key="3">
    <source>
        <dbReference type="Proteomes" id="UP000051562"/>
    </source>
</evidence>
<feature type="domain" description="Carboxymuconolactone decarboxylase-like" evidence="1">
    <location>
        <begin position="9"/>
        <end position="87"/>
    </location>
</feature>
<dbReference type="InterPro" id="IPR004675">
    <property type="entry name" value="AhpD_core"/>
</dbReference>
<evidence type="ECO:0000259" key="1">
    <source>
        <dbReference type="Pfam" id="PF02627"/>
    </source>
</evidence>
<dbReference type="AlphaFoldDB" id="A0A0Q3KK14"/>
<keyword evidence="2" id="KW-0575">Peroxidase</keyword>
<name>A0A0Q3KK14_9HYPH</name>
<sequence>MQARMKNPMQALMALNKATEKSGLSETTTKLVHLRASQINGCSVCVDMHAQELKKAGETDRRIFAVAAWRDTPFFTEAERAALALTEAVTRIADRTDAVPDDVWNEAVRHYDETAISGLLLQIAQINVWNRLNASVRQVAGAAWN</sequence>
<dbReference type="SUPFAM" id="SSF69118">
    <property type="entry name" value="AhpD-like"/>
    <property type="match status" value="1"/>
</dbReference>
<dbReference type="Pfam" id="PF02627">
    <property type="entry name" value="CMD"/>
    <property type="match status" value="1"/>
</dbReference>
<organism evidence="2 3">
    <name type="scientific">Bosea thiooxidans</name>
    <dbReference type="NCBI Taxonomy" id="53254"/>
    <lineage>
        <taxon>Bacteria</taxon>
        <taxon>Pseudomonadati</taxon>
        <taxon>Pseudomonadota</taxon>
        <taxon>Alphaproteobacteria</taxon>
        <taxon>Hyphomicrobiales</taxon>
        <taxon>Boseaceae</taxon>
        <taxon>Bosea</taxon>
    </lineage>
</organism>
<accession>A0A0Q3KK14</accession>
<comment type="caution">
    <text evidence="2">The sequence shown here is derived from an EMBL/GenBank/DDBJ whole genome shotgun (WGS) entry which is preliminary data.</text>
</comment>
<keyword evidence="2" id="KW-0560">Oxidoreductase</keyword>
<dbReference type="InterPro" id="IPR029032">
    <property type="entry name" value="AhpD-like"/>
</dbReference>
<evidence type="ECO:0000313" key="2">
    <source>
        <dbReference type="EMBL" id="KQK29907.1"/>
    </source>
</evidence>
<dbReference type="PANTHER" id="PTHR34846">
    <property type="entry name" value="4-CARBOXYMUCONOLACTONE DECARBOXYLASE FAMILY PROTEIN (AFU_ORTHOLOGUE AFUA_6G11590)"/>
    <property type="match status" value="1"/>
</dbReference>
<reference evidence="2 3" key="1">
    <citation type="submission" date="2015-10" db="EMBL/GenBank/DDBJ databases">
        <title>Draft genome of Bosea thiooxidans.</title>
        <authorList>
            <person name="Wang X."/>
        </authorList>
    </citation>
    <scope>NUCLEOTIDE SEQUENCE [LARGE SCALE GENOMIC DNA]</scope>
    <source>
        <strain evidence="2 3">CGMCC 9174</strain>
    </source>
</reference>
<gene>
    <name evidence="2" type="ORF">ARD30_15735</name>
</gene>